<proteinExistence type="predicted"/>
<dbReference type="EMBL" id="CP104064">
    <property type="protein sequence ID" value="WAH38904.1"/>
    <property type="molecule type" value="Genomic_DNA"/>
</dbReference>
<reference evidence="2" key="1">
    <citation type="submission" date="2022-08" db="EMBL/GenBank/DDBJ databases">
        <title>Alicyclobacillus dauci DSM2870, complete genome.</title>
        <authorList>
            <person name="Wang Q."/>
            <person name="Cai R."/>
            <person name="Wang Z."/>
        </authorList>
    </citation>
    <scope>NUCLEOTIDE SEQUENCE</scope>
    <source>
        <strain evidence="2">DSM 28700</strain>
    </source>
</reference>
<evidence type="ECO:0000313" key="3">
    <source>
        <dbReference type="Proteomes" id="UP001164803"/>
    </source>
</evidence>
<feature type="region of interest" description="Disordered" evidence="1">
    <location>
        <begin position="29"/>
        <end position="63"/>
    </location>
</feature>
<feature type="compositionally biased region" description="Basic and acidic residues" evidence="1">
    <location>
        <begin position="49"/>
        <end position="63"/>
    </location>
</feature>
<evidence type="ECO:0000256" key="1">
    <source>
        <dbReference type="SAM" id="MobiDB-lite"/>
    </source>
</evidence>
<dbReference type="RefSeq" id="WP_268046513.1">
    <property type="nucleotide sequence ID" value="NZ_CP104064.1"/>
</dbReference>
<accession>A0ABY6Z7Y6</accession>
<organism evidence="2 3">
    <name type="scientific">Alicyclobacillus dauci</name>
    <dbReference type="NCBI Taxonomy" id="1475485"/>
    <lineage>
        <taxon>Bacteria</taxon>
        <taxon>Bacillati</taxon>
        <taxon>Bacillota</taxon>
        <taxon>Bacilli</taxon>
        <taxon>Bacillales</taxon>
        <taxon>Alicyclobacillaceae</taxon>
        <taxon>Alicyclobacillus</taxon>
    </lineage>
</organism>
<dbReference type="Proteomes" id="UP001164803">
    <property type="component" value="Chromosome"/>
</dbReference>
<protein>
    <submittedName>
        <fullName evidence="2">Uncharacterized protein</fullName>
    </submittedName>
</protein>
<feature type="compositionally biased region" description="Basic and acidic residues" evidence="1">
    <location>
        <begin position="29"/>
        <end position="39"/>
    </location>
</feature>
<gene>
    <name evidence="2" type="ORF">NZD86_10695</name>
</gene>
<keyword evidence="3" id="KW-1185">Reference proteome</keyword>
<evidence type="ECO:0000313" key="2">
    <source>
        <dbReference type="EMBL" id="WAH38904.1"/>
    </source>
</evidence>
<sequence length="63" mass="7168">MQGESHRIPGPRFRRIDEQHLAAWDEENVDKLGIHRKGTESSLVPTEEDAARMGRGRKDTAID</sequence>
<name>A0ABY6Z7Y6_9BACL</name>